<dbReference type="AlphaFoldDB" id="A0A9D4XFT7"/>
<gene>
    <name evidence="2" type="ORF">KIW84_042542</name>
</gene>
<proteinExistence type="predicted"/>
<name>A0A9D4XFT7_PEA</name>
<keyword evidence="3" id="KW-1185">Reference proteome</keyword>
<dbReference type="Proteomes" id="UP001058974">
    <property type="component" value="Chromosome 4"/>
</dbReference>
<feature type="region of interest" description="Disordered" evidence="1">
    <location>
        <begin position="551"/>
        <end position="573"/>
    </location>
</feature>
<reference evidence="2 3" key="1">
    <citation type="journal article" date="2022" name="Nat. Genet.">
        <title>Improved pea reference genome and pan-genome highlight genomic features and evolutionary characteristics.</title>
        <authorList>
            <person name="Yang T."/>
            <person name="Liu R."/>
            <person name="Luo Y."/>
            <person name="Hu S."/>
            <person name="Wang D."/>
            <person name="Wang C."/>
            <person name="Pandey M.K."/>
            <person name="Ge S."/>
            <person name="Xu Q."/>
            <person name="Li N."/>
            <person name="Li G."/>
            <person name="Huang Y."/>
            <person name="Saxena R.K."/>
            <person name="Ji Y."/>
            <person name="Li M."/>
            <person name="Yan X."/>
            <person name="He Y."/>
            <person name="Liu Y."/>
            <person name="Wang X."/>
            <person name="Xiang C."/>
            <person name="Varshney R.K."/>
            <person name="Ding H."/>
            <person name="Gao S."/>
            <person name="Zong X."/>
        </authorList>
    </citation>
    <scope>NUCLEOTIDE SEQUENCE [LARGE SCALE GENOMIC DNA]</scope>
    <source>
        <strain evidence="2 3">cv. Zhongwan 6</strain>
    </source>
</reference>
<organism evidence="2 3">
    <name type="scientific">Pisum sativum</name>
    <name type="common">Garden pea</name>
    <name type="synonym">Lathyrus oleraceus</name>
    <dbReference type="NCBI Taxonomy" id="3888"/>
    <lineage>
        <taxon>Eukaryota</taxon>
        <taxon>Viridiplantae</taxon>
        <taxon>Streptophyta</taxon>
        <taxon>Embryophyta</taxon>
        <taxon>Tracheophyta</taxon>
        <taxon>Spermatophyta</taxon>
        <taxon>Magnoliopsida</taxon>
        <taxon>eudicotyledons</taxon>
        <taxon>Gunneridae</taxon>
        <taxon>Pentapetalae</taxon>
        <taxon>rosids</taxon>
        <taxon>fabids</taxon>
        <taxon>Fabales</taxon>
        <taxon>Fabaceae</taxon>
        <taxon>Papilionoideae</taxon>
        <taxon>50 kb inversion clade</taxon>
        <taxon>NPAAA clade</taxon>
        <taxon>Hologalegina</taxon>
        <taxon>IRL clade</taxon>
        <taxon>Fabeae</taxon>
        <taxon>Lathyrus</taxon>
    </lineage>
</organism>
<evidence type="ECO:0000256" key="1">
    <source>
        <dbReference type="SAM" id="MobiDB-lite"/>
    </source>
</evidence>
<evidence type="ECO:0000313" key="3">
    <source>
        <dbReference type="Proteomes" id="UP001058974"/>
    </source>
</evidence>
<sequence length="616" mass="68986">MLFSRENAEEVDFIKNILSSYQKASDQMVNIDKSKVSFSGNVGEGPKEMICARLGFRGVIRHSRNIINVGKFLVGFKRWRKENLLDELGNIVSRKGGGRFGFQGYPRLQLKSTGKAILETYANRWFVIREVLQMQMKDSNGKRVDIWKDNWIPNVLGFKHFSPARVLEPDSKDCNLIDVDLGMLLEDKAIWHFEKDGEYYVKTTYHLLGDLTHAGKPVPSTRVRQKVWKNLWNVSVNERIKNFTWRFVKEILPTKANLSKQGVFFSSPLGVRVPASCDVLDWISNSVLNKESVVGQTVMTVMWKIWQARNNVVFNSASPDTRAVAQEIWESTEEADVMYGRCSSKDLLIGNGKHVTNSWIVQSDAGCFSDGIFSLGCVIKDLIANIFLAASSRLSNHVDASDEESNYGGSVAEVKCDVDKWGYFEVLWILKELGHEESGTIIYKDPTVGFFTLSDVKVPKRYLIYVSKVVVNVDETKDVIGKLVEDVLNDKAGGVSDLNKAEVGGKNVDVKGVEHMSEGEVRDINVDVNGPENMSEGEVGDNNIDVNGVEDMSEGEVGDNNVDVNGDKDMSDSDNVSFQYDNALDVFFQDSDEDNDGLVEEDITHLLGYDKEAEGL</sequence>
<dbReference type="Gramene" id="Psat04G0254200-T1">
    <property type="protein sequence ID" value="KAI5417946.1"/>
    <property type="gene ID" value="KIW84_042542"/>
</dbReference>
<accession>A0A9D4XFT7</accession>
<evidence type="ECO:0000313" key="2">
    <source>
        <dbReference type="EMBL" id="KAI5417946.1"/>
    </source>
</evidence>
<protein>
    <submittedName>
        <fullName evidence="2">Uncharacterized protein</fullName>
    </submittedName>
</protein>
<dbReference type="EMBL" id="JAMSHJ010000004">
    <property type="protein sequence ID" value="KAI5417946.1"/>
    <property type="molecule type" value="Genomic_DNA"/>
</dbReference>
<comment type="caution">
    <text evidence="2">The sequence shown here is derived from an EMBL/GenBank/DDBJ whole genome shotgun (WGS) entry which is preliminary data.</text>
</comment>